<dbReference type="Pfam" id="PF08448">
    <property type="entry name" value="PAS_4"/>
    <property type="match status" value="2"/>
</dbReference>
<keyword evidence="11" id="KW-1185">Reference proteome</keyword>
<feature type="domain" description="PAC" evidence="9">
    <location>
        <begin position="698"/>
        <end position="751"/>
    </location>
</feature>
<dbReference type="AlphaFoldDB" id="C6XUR2"/>
<dbReference type="Pfam" id="PF02518">
    <property type="entry name" value="HATPase_c"/>
    <property type="match status" value="1"/>
</dbReference>
<dbReference type="PRINTS" id="PR00344">
    <property type="entry name" value="BCTRLSENSOR"/>
</dbReference>
<organism evidence="10 11">
    <name type="scientific">Pedobacter heparinus (strain ATCC 13125 / DSM 2366 / CIP 104194 / JCM 7457 / NBRC 12017 / NCIMB 9290 / NRRL B-14731 / HIM 762-3)</name>
    <dbReference type="NCBI Taxonomy" id="485917"/>
    <lineage>
        <taxon>Bacteria</taxon>
        <taxon>Pseudomonadati</taxon>
        <taxon>Bacteroidota</taxon>
        <taxon>Sphingobacteriia</taxon>
        <taxon>Sphingobacteriales</taxon>
        <taxon>Sphingobacteriaceae</taxon>
        <taxon>Pedobacter</taxon>
    </lineage>
</organism>
<keyword evidence="6" id="KW-0175">Coiled coil</keyword>
<evidence type="ECO:0000256" key="3">
    <source>
        <dbReference type="ARBA" id="ARBA00022553"/>
    </source>
</evidence>
<dbReference type="InterPro" id="IPR036890">
    <property type="entry name" value="HATPase_C_sf"/>
</dbReference>
<dbReference type="InterPro" id="IPR001610">
    <property type="entry name" value="PAC"/>
</dbReference>
<dbReference type="Gene3D" id="3.30.450.20">
    <property type="entry name" value="PAS domain"/>
    <property type="match status" value="5"/>
</dbReference>
<protein>
    <recommendedName>
        <fullName evidence="2">histidine kinase</fullName>
        <ecNumber evidence="2">2.7.13.3</ecNumber>
    </recommendedName>
</protein>
<dbReference type="HOGENOM" id="CLU_012730_0_0_10"/>
<dbReference type="InterPro" id="IPR005467">
    <property type="entry name" value="His_kinase_dom"/>
</dbReference>
<dbReference type="EMBL" id="CP001681">
    <property type="protein sequence ID" value="ACU03912.1"/>
    <property type="molecule type" value="Genomic_DNA"/>
</dbReference>
<dbReference type="SUPFAM" id="SSF47384">
    <property type="entry name" value="Homodimeric domain of signal transducing histidine kinase"/>
    <property type="match status" value="1"/>
</dbReference>
<evidence type="ECO:0000313" key="10">
    <source>
        <dbReference type="EMBL" id="ACU03912.1"/>
    </source>
</evidence>
<dbReference type="InterPro" id="IPR035965">
    <property type="entry name" value="PAS-like_dom_sf"/>
</dbReference>
<dbReference type="eggNOG" id="COG3829">
    <property type="taxonomic scope" value="Bacteria"/>
</dbReference>
<dbReference type="Gene3D" id="1.10.287.130">
    <property type="match status" value="1"/>
</dbReference>
<dbReference type="SUPFAM" id="SSF55874">
    <property type="entry name" value="ATPase domain of HSP90 chaperone/DNA topoisomerase II/histidine kinase"/>
    <property type="match status" value="1"/>
</dbReference>
<dbReference type="GO" id="GO:0000155">
    <property type="term" value="F:phosphorelay sensor kinase activity"/>
    <property type="evidence" value="ECO:0007669"/>
    <property type="project" value="InterPro"/>
</dbReference>
<dbReference type="FunFam" id="3.30.565.10:FF:000006">
    <property type="entry name" value="Sensor histidine kinase WalK"/>
    <property type="match status" value="1"/>
</dbReference>
<feature type="coiled-coil region" evidence="6">
    <location>
        <begin position="441"/>
        <end position="475"/>
    </location>
</feature>
<dbReference type="CDD" id="cd00130">
    <property type="entry name" value="PAS"/>
    <property type="match status" value="3"/>
</dbReference>
<dbReference type="InterPro" id="IPR003661">
    <property type="entry name" value="HisK_dim/P_dom"/>
</dbReference>
<dbReference type="InterPro" id="IPR013655">
    <property type="entry name" value="PAS_fold_3"/>
</dbReference>
<dbReference type="SMART" id="SM00091">
    <property type="entry name" value="PAS"/>
    <property type="match status" value="4"/>
</dbReference>
<gene>
    <name evidence="10" type="ordered locus">Phep_1701</name>
</gene>
<evidence type="ECO:0000256" key="4">
    <source>
        <dbReference type="ARBA" id="ARBA00022679"/>
    </source>
</evidence>
<dbReference type="InterPro" id="IPR003594">
    <property type="entry name" value="HATPase_dom"/>
</dbReference>
<dbReference type="Pfam" id="PF00512">
    <property type="entry name" value="HisKA"/>
    <property type="match status" value="1"/>
</dbReference>
<dbReference type="eggNOG" id="COG5002">
    <property type="taxonomic scope" value="Bacteria"/>
</dbReference>
<feature type="domain" description="PAS" evidence="8">
    <location>
        <begin position="624"/>
        <end position="695"/>
    </location>
</feature>
<comment type="catalytic activity">
    <reaction evidence="1">
        <text>ATP + protein L-histidine = ADP + protein N-phospho-L-histidine.</text>
        <dbReference type="EC" id="2.7.13.3"/>
    </reaction>
</comment>
<dbReference type="EC" id="2.7.13.3" evidence="2"/>
<dbReference type="NCBIfam" id="TIGR00229">
    <property type="entry name" value="sensory_box"/>
    <property type="match status" value="3"/>
</dbReference>
<dbReference type="InterPro" id="IPR036097">
    <property type="entry name" value="HisK_dim/P_sf"/>
</dbReference>
<keyword evidence="5" id="KW-0418">Kinase</keyword>
<feature type="coiled-coil region" evidence="6">
    <location>
        <begin position="126"/>
        <end position="181"/>
    </location>
</feature>
<dbReference type="Pfam" id="PF08447">
    <property type="entry name" value="PAS_3"/>
    <property type="match status" value="1"/>
</dbReference>
<dbReference type="SUPFAM" id="SSF55785">
    <property type="entry name" value="PYP-like sensor domain (PAS domain)"/>
    <property type="match status" value="4"/>
</dbReference>
<dbReference type="PROSITE" id="PS50112">
    <property type="entry name" value="PAS"/>
    <property type="match status" value="2"/>
</dbReference>
<dbReference type="STRING" id="485917.Phep_1701"/>
<proteinExistence type="predicted"/>
<feature type="domain" description="Histidine kinase" evidence="7">
    <location>
        <begin position="755"/>
        <end position="972"/>
    </location>
</feature>
<evidence type="ECO:0000256" key="1">
    <source>
        <dbReference type="ARBA" id="ARBA00000085"/>
    </source>
</evidence>
<dbReference type="Pfam" id="PF13426">
    <property type="entry name" value="PAS_9"/>
    <property type="match status" value="1"/>
</dbReference>
<evidence type="ECO:0000259" key="9">
    <source>
        <dbReference type="PROSITE" id="PS50113"/>
    </source>
</evidence>
<dbReference type="KEGG" id="phe:Phep_1701"/>
<dbReference type="PROSITE" id="PS50113">
    <property type="entry name" value="PAC"/>
    <property type="match status" value="2"/>
</dbReference>
<evidence type="ECO:0000256" key="6">
    <source>
        <dbReference type="SAM" id="Coils"/>
    </source>
</evidence>
<dbReference type="Proteomes" id="UP000000852">
    <property type="component" value="Chromosome"/>
</dbReference>
<dbReference type="CDD" id="cd00082">
    <property type="entry name" value="HisKA"/>
    <property type="match status" value="1"/>
</dbReference>
<dbReference type="SMART" id="SM00388">
    <property type="entry name" value="HisKA"/>
    <property type="match status" value="1"/>
</dbReference>
<dbReference type="PANTHER" id="PTHR43304">
    <property type="entry name" value="PHYTOCHROME-LIKE PROTEIN CPH1"/>
    <property type="match status" value="1"/>
</dbReference>
<dbReference type="InterPro" id="IPR052162">
    <property type="entry name" value="Sensor_kinase/Photoreceptor"/>
</dbReference>
<dbReference type="RefSeq" id="WP_015807526.1">
    <property type="nucleotide sequence ID" value="NC_013061.1"/>
</dbReference>
<feature type="domain" description="PAC" evidence="9">
    <location>
        <begin position="396"/>
        <end position="450"/>
    </location>
</feature>
<feature type="domain" description="PAS" evidence="8">
    <location>
        <begin position="493"/>
        <end position="547"/>
    </location>
</feature>
<keyword evidence="4" id="KW-0808">Transferase</keyword>
<sequence length="975" mass="110305">MHHSKDPLFQILFNQLAEARLILKAEFPNFIVISSNSAWQNQSGTDKLYPGLNMDDLFLQVIEKGEALVLQPVLDNHSDKDTWFELEILPIKDISGDSTTYLMCTLYDVTERVNGEHALTASKVASAGLLLNNQELNEELATSNEELAAANEELTAVNEELLSAQERLRLLNNDLELLVQQRTLDLQHSEQKARFIVEDAPVAIGVLEGRNLIIDSANKKMLEIWGKDESVIGKTLREGLPELEGQAFLGILDDIFVTGSVFYGNEVMAVLEYSGILKEGYFNFVYQPVKDELGRTLSIMVVATEVTEQVKARKVIEESAHQLRRMVMTTPIGLTILKGTELSIEIANQPMLDIWGRRDEEVIGRNLTNVFPELADQPFPALLRNIFDTGKRVAEPSAKATIVLSDGTFKEIYVDFSYDPLFDLDGNVEAILASVKDVTELTEGRKMLQQRQEELETLNEEFLAANEELVATNDELFETQEDLKLLFERLKDNETRFRSLFEQSPVGMCFLKGEELIIELANENILKIWGRTREEVVGKPHALARPELRGQPMNEWLREVYVTGIPRINNELKVKLYDKGGLREAFVHSLYHPLKDEQGVVTGLLIILSDVTPWVQTRKQVEWAQEQLSQAIQSAELGTWYIKTETREFIPSQRLKELFGFQKDEVMTFADAIKLITDDYRESVVKAIEDTIENGSRFELEYPIHSYRDGQLRWLRSTGKLYPAESGTASHFSGTVLDITAHKLEEIRKNDFIAIVSHELKTPLTSLKGYLQLMRGRFDSSAAHSFFSTVSEKSLAQVEKMHSLVKGFLDVARLESAKLVLNLQPMRIDQLVLESAEEASLMYDQHEIIVEYCEPVEVMADRDKITQVLGNLLSNAIKYSPRGKIVSMSCKVIGTEVLVEVKDQGMGIKQHEISKVFDRFYRVETKHTTTISGFGIGLYLCAEIIKLHNGRIWVESKIGVGSSFFFSLPIGKVSP</sequence>
<dbReference type="InterPro" id="IPR004358">
    <property type="entry name" value="Sig_transdc_His_kin-like_C"/>
</dbReference>
<name>C6XUR2_PEDHD</name>
<dbReference type="InterPro" id="IPR000014">
    <property type="entry name" value="PAS"/>
</dbReference>
<dbReference type="InterPro" id="IPR000700">
    <property type="entry name" value="PAS-assoc_C"/>
</dbReference>
<dbReference type="Gene3D" id="2.10.70.100">
    <property type="match status" value="1"/>
</dbReference>
<dbReference type="PROSITE" id="PS50109">
    <property type="entry name" value="HIS_KIN"/>
    <property type="match status" value="1"/>
</dbReference>
<evidence type="ECO:0000256" key="5">
    <source>
        <dbReference type="ARBA" id="ARBA00022777"/>
    </source>
</evidence>
<dbReference type="SMART" id="SM00086">
    <property type="entry name" value="PAC"/>
    <property type="match status" value="5"/>
</dbReference>
<reference evidence="10 11" key="1">
    <citation type="journal article" date="2009" name="Stand. Genomic Sci.">
        <title>Complete genome sequence of Pedobacter heparinus type strain (HIM 762-3).</title>
        <authorList>
            <person name="Han C."/>
            <person name="Spring S."/>
            <person name="Lapidus A."/>
            <person name="Del Rio T.G."/>
            <person name="Tice H."/>
            <person name="Copeland A."/>
            <person name="Cheng J.F."/>
            <person name="Lucas S."/>
            <person name="Chen F."/>
            <person name="Nolan M."/>
            <person name="Bruce D."/>
            <person name="Goodwin L."/>
            <person name="Pitluck S."/>
            <person name="Ivanova N."/>
            <person name="Mavromatis K."/>
            <person name="Mikhailova N."/>
            <person name="Pati A."/>
            <person name="Chen A."/>
            <person name="Palaniappan K."/>
            <person name="Land M."/>
            <person name="Hauser L."/>
            <person name="Chang Y.J."/>
            <person name="Jeffries C.C."/>
            <person name="Saunders E."/>
            <person name="Chertkov O."/>
            <person name="Brettin T."/>
            <person name="Goker M."/>
            <person name="Rohde M."/>
            <person name="Bristow J."/>
            <person name="Eisen J.A."/>
            <person name="Markowitz V."/>
            <person name="Hugenholtz P."/>
            <person name="Kyrpides N.C."/>
            <person name="Klenk H.P."/>
            <person name="Detter J.C."/>
        </authorList>
    </citation>
    <scope>NUCLEOTIDE SEQUENCE [LARGE SCALE GENOMIC DNA]</scope>
    <source>
        <strain evidence="11">ATCC 13125 / DSM 2366 / CIP 104194 / JCM 7457 / NBRC 12017 / NCIMB 9290 / NRRL B-14731 / HIM 762-3</strain>
    </source>
</reference>
<dbReference type="PANTHER" id="PTHR43304:SF1">
    <property type="entry name" value="PAC DOMAIN-CONTAINING PROTEIN"/>
    <property type="match status" value="1"/>
</dbReference>
<dbReference type="SMART" id="SM00387">
    <property type="entry name" value="HATPase_c"/>
    <property type="match status" value="1"/>
</dbReference>
<evidence type="ECO:0000259" key="8">
    <source>
        <dbReference type="PROSITE" id="PS50112"/>
    </source>
</evidence>
<keyword evidence="3" id="KW-0597">Phosphoprotein</keyword>
<dbReference type="InterPro" id="IPR013656">
    <property type="entry name" value="PAS_4"/>
</dbReference>
<dbReference type="OrthoDB" id="9813151at2"/>
<evidence type="ECO:0000313" key="11">
    <source>
        <dbReference type="Proteomes" id="UP000000852"/>
    </source>
</evidence>
<dbReference type="Gene3D" id="3.30.565.10">
    <property type="entry name" value="Histidine kinase-like ATPase, C-terminal domain"/>
    <property type="match status" value="1"/>
</dbReference>
<accession>C6XUR2</accession>
<evidence type="ECO:0000256" key="2">
    <source>
        <dbReference type="ARBA" id="ARBA00012438"/>
    </source>
</evidence>
<evidence type="ECO:0000259" key="7">
    <source>
        <dbReference type="PROSITE" id="PS50109"/>
    </source>
</evidence>